<evidence type="ECO:0000313" key="5">
    <source>
        <dbReference type="Proteomes" id="UP000014227"/>
    </source>
</evidence>
<accession>S0EZ35</accession>
<dbReference type="eggNOG" id="COG2199">
    <property type="taxonomic scope" value="Bacteria"/>
</dbReference>
<name>S0EZ35_CHTCT</name>
<evidence type="ECO:0000259" key="2">
    <source>
        <dbReference type="PROSITE" id="PS50887"/>
    </source>
</evidence>
<dbReference type="SMART" id="SM00267">
    <property type="entry name" value="GGDEF"/>
    <property type="match status" value="1"/>
</dbReference>
<dbReference type="SUPFAM" id="SSF55781">
    <property type="entry name" value="GAF domain-like"/>
    <property type="match status" value="1"/>
</dbReference>
<evidence type="ECO:0000259" key="3">
    <source>
        <dbReference type="PROSITE" id="PS51832"/>
    </source>
</evidence>
<dbReference type="InterPro" id="IPR003607">
    <property type="entry name" value="HD/PDEase_dom"/>
</dbReference>
<feature type="domain" description="GGDEF" evidence="2">
    <location>
        <begin position="462"/>
        <end position="596"/>
    </location>
</feature>
<evidence type="ECO:0000313" key="4">
    <source>
        <dbReference type="EMBL" id="CCW35942.1"/>
    </source>
</evidence>
<dbReference type="PROSITE" id="PS51832">
    <property type="entry name" value="HD_GYP"/>
    <property type="match status" value="1"/>
</dbReference>
<dbReference type="InterPro" id="IPR052020">
    <property type="entry name" value="Cyclic_di-GMP/3'3'-cGAMP_PDE"/>
</dbReference>
<dbReference type="Gene3D" id="3.30.70.270">
    <property type="match status" value="1"/>
</dbReference>
<proteinExistence type="predicted"/>
<dbReference type="CDD" id="cd00077">
    <property type="entry name" value="HDc"/>
    <property type="match status" value="1"/>
</dbReference>
<dbReference type="EMBL" id="HF951689">
    <property type="protein sequence ID" value="CCW35942.1"/>
    <property type="molecule type" value="Genomic_DNA"/>
</dbReference>
<dbReference type="InParanoid" id="S0EZ35"/>
<dbReference type="InterPro" id="IPR043128">
    <property type="entry name" value="Rev_trsase/Diguanyl_cyclase"/>
</dbReference>
<gene>
    <name evidence="4" type="ORF">CCALI_02135</name>
</gene>
<dbReference type="KEGG" id="ccz:CCALI_02135"/>
<feature type="domain" description="HD-GYP" evidence="3">
    <location>
        <begin position="50"/>
        <end position="245"/>
    </location>
</feature>
<dbReference type="Pfam" id="PF00990">
    <property type="entry name" value="GGDEF"/>
    <property type="match status" value="1"/>
</dbReference>
<keyword evidence="5" id="KW-1185">Reference proteome</keyword>
<dbReference type="SUPFAM" id="SSF109604">
    <property type="entry name" value="HD-domain/PDEase-like"/>
    <property type="match status" value="1"/>
</dbReference>
<dbReference type="NCBIfam" id="TIGR00254">
    <property type="entry name" value="GGDEF"/>
    <property type="match status" value="1"/>
</dbReference>
<protein>
    <submittedName>
        <fullName evidence="4">Diguanylate cyclase (GGDEF) domain</fullName>
    </submittedName>
</protein>
<organism evidence="4 5">
    <name type="scientific">Chthonomonas calidirosea (strain DSM 23976 / ICMP 18418 / T49)</name>
    <dbReference type="NCBI Taxonomy" id="1303518"/>
    <lineage>
        <taxon>Bacteria</taxon>
        <taxon>Bacillati</taxon>
        <taxon>Armatimonadota</taxon>
        <taxon>Chthonomonadia</taxon>
        <taxon>Chthonomonadales</taxon>
        <taxon>Chthonomonadaceae</taxon>
        <taxon>Chthonomonas</taxon>
    </lineage>
</organism>
<dbReference type="AlphaFoldDB" id="S0EZ35"/>
<reference evidence="5" key="1">
    <citation type="submission" date="2013-03" db="EMBL/GenBank/DDBJ databases">
        <title>Genome sequence of Chthonomonas calidirosea, the first sequenced genome from the Armatimonadetes phylum (formally candidate division OP10).</title>
        <authorList>
            <person name="Lee K.C.Y."/>
            <person name="Morgan X.C."/>
            <person name="Dunfield P.F."/>
            <person name="Tamas I."/>
            <person name="Houghton K.M."/>
            <person name="Vyssotski M."/>
            <person name="Ryan J.L.J."/>
            <person name="Lagutin K."/>
            <person name="McDonald I.R."/>
            <person name="Stott M.B."/>
        </authorList>
    </citation>
    <scope>NUCLEOTIDE SEQUENCE [LARGE SCALE GENOMIC DNA]</scope>
    <source>
        <strain evidence="5">DSM 23976 / ICMP 18418 / T49</strain>
    </source>
</reference>
<dbReference type="InterPro" id="IPR000160">
    <property type="entry name" value="GGDEF_dom"/>
</dbReference>
<dbReference type="InterPro" id="IPR037522">
    <property type="entry name" value="HD_GYP_dom"/>
</dbReference>
<dbReference type="InterPro" id="IPR029016">
    <property type="entry name" value="GAF-like_dom_sf"/>
</dbReference>
<dbReference type="CDD" id="cd01949">
    <property type="entry name" value="GGDEF"/>
    <property type="match status" value="1"/>
</dbReference>
<dbReference type="SUPFAM" id="SSF55073">
    <property type="entry name" value="Nucleotide cyclase"/>
    <property type="match status" value="1"/>
</dbReference>
<dbReference type="Gene3D" id="3.30.450.40">
    <property type="match status" value="1"/>
</dbReference>
<dbReference type="eggNOG" id="COG3437">
    <property type="taxonomic scope" value="Bacteria"/>
</dbReference>
<keyword evidence="1" id="KW-0175">Coiled coil</keyword>
<dbReference type="InterPro" id="IPR003018">
    <property type="entry name" value="GAF"/>
</dbReference>
<dbReference type="Proteomes" id="UP000014227">
    <property type="component" value="Chromosome I"/>
</dbReference>
<dbReference type="Gene3D" id="1.10.3210.10">
    <property type="entry name" value="Hypothetical protein af1432"/>
    <property type="match status" value="1"/>
</dbReference>
<dbReference type="SMART" id="SM00471">
    <property type="entry name" value="HDc"/>
    <property type="match status" value="1"/>
</dbReference>
<dbReference type="Pfam" id="PF13185">
    <property type="entry name" value="GAF_2"/>
    <property type="match status" value="1"/>
</dbReference>
<dbReference type="InterPro" id="IPR029787">
    <property type="entry name" value="Nucleotide_cyclase"/>
</dbReference>
<dbReference type="eggNOG" id="COG2203">
    <property type="taxonomic scope" value="Bacteria"/>
</dbReference>
<dbReference type="FunFam" id="3.30.70.270:FF:000001">
    <property type="entry name" value="Diguanylate cyclase domain protein"/>
    <property type="match status" value="1"/>
</dbReference>
<dbReference type="PROSITE" id="PS50887">
    <property type="entry name" value="GGDEF"/>
    <property type="match status" value="1"/>
</dbReference>
<dbReference type="PATRIC" id="fig|1303518.3.peg.2211"/>
<dbReference type="RefSeq" id="WP_016483465.1">
    <property type="nucleotide sequence ID" value="NC_021487.1"/>
</dbReference>
<dbReference type="STRING" id="454171.CP488_01955"/>
<dbReference type="Pfam" id="PF13487">
    <property type="entry name" value="HD_5"/>
    <property type="match status" value="1"/>
</dbReference>
<feature type="coiled-coil region" evidence="1">
    <location>
        <begin position="440"/>
        <end position="467"/>
    </location>
</feature>
<dbReference type="SMART" id="SM00065">
    <property type="entry name" value="GAF"/>
    <property type="match status" value="1"/>
</dbReference>
<dbReference type="OrthoDB" id="9804747at2"/>
<sequence length="596" mass="65809">MSVTLMTPESSFVMMALLSAGLAGCLAARRVSKRQRRYWETQLKLEQTRGQQLCLSTIEALTSAIDARDPYNIGHVECVKQCALAIARALSLPDEETAALQAAAMLHNIGRLGVPDHIFLKADTLTPEEQEKLRTHPVLGARILASVPFPWPVVPLVRHHAEHWDGSGYPDGLKGEEIPVGARILAVANTYSALLHPRPFRPPLSPQEAIAEIERRAGTQFDPAVVAAFRTLAVQKSLESIPTDAFTFQPSKDVQAVLHDIAAAQRETLALHTITRALSQTLHLEAMADVLLHHIQALIGCDACALFLPEEDGEYLHAHAAVGLNARHLLGSVARVGTYLTGRAFFRAEAICASFLPEDLLLRDVSDPWVPFRSTLIVPLVSGGQSLGTINLYSELPDAFNSETLRIMRLVATQASHALERAQQFSEVQESAYTDALTGLRNARYLREFLEREINRANRENSSLAVLNIDVDHFKPINDHYGHATGDQTLKDLADIFRNHVRNYDLAARYAGDEFVVVLARADRVAAEVVVTKLRRAVERYVKQIQQHDPDFPPLGISIGVALYPEDAMDIQGLLCRSDAAMYADKRTRRSSHEAA</sequence>
<dbReference type="HOGENOM" id="CLU_457647_0_0_0"/>
<dbReference type="PANTHER" id="PTHR45228">
    <property type="entry name" value="CYCLIC DI-GMP PHOSPHODIESTERASE TM_0186-RELATED"/>
    <property type="match status" value="1"/>
</dbReference>
<dbReference type="PANTHER" id="PTHR45228:SF4">
    <property type="entry name" value="LIPOPROTEIN"/>
    <property type="match status" value="1"/>
</dbReference>
<evidence type="ECO:0000256" key="1">
    <source>
        <dbReference type="SAM" id="Coils"/>
    </source>
</evidence>